<evidence type="ECO:0000313" key="1">
    <source>
        <dbReference type="EMBL" id="JAD74804.1"/>
    </source>
</evidence>
<dbReference type="PANTHER" id="PTHR31384">
    <property type="entry name" value="AUXIN RESPONSE FACTOR 4-RELATED"/>
    <property type="match status" value="1"/>
</dbReference>
<dbReference type="PANTHER" id="PTHR31384:SF10">
    <property type="entry name" value="AUXIN RESPONSE FACTOR 5"/>
    <property type="match status" value="1"/>
</dbReference>
<accession>A0A0A9CER0</accession>
<protein>
    <submittedName>
        <fullName evidence="1">Uncharacterized protein</fullName>
    </submittedName>
</protein>
<sequence>MEFLNLRNALQTIDAEVVLLQVAATTKKTPNSRIPNYLSLSSQLLCQVHNITLHADKETDEIYPQMTLQPVCK</sequence>
<dbReference type="InterPro" id="IPR044835">
    <property type="entry name" value="ARF_plant"/>
</dbReference>
<proteinExistence type="predicted"/>
<dbReference type="AlphaFoldDB" id="A0A0A9CER0"/>
<dbReference type="EMBL" id="GBRH01223091">
    <property type="protein sequence ID" value="JAD74804.1"/>
    <property type="molecule type" value="Transcribed_RNA"/>
</dbReference>
<reference evidence="1" key="1">
    <citation type="submission" date="2014-09" db="EMBL/GenBank/DDBJ databases">
        <authorList>
            <person name="Magalhaes I.L.F."/>
            <person name="Oliveira U."/>
            <person name="Santos F.R."/>
            <person name="Vidigal T.H.D.A."/>
            <person name="Brescovit A.D."/>
            <person name="Santos A.J."/>
        </authorList>
    </citation>
    <scope>NUCLEOTIDE SEQUENCE</scope>
    <source>
        <tissue evidence="1">Shoot tissue taken approximately 20 cm above the soil surface</tissue>
    </source>
</reference>
<dbReference type="GO" id="GO:0003677">
    <property type="term" value="F:DNA binding"/>
    <property type="evidence" value="ECO:0007669"/>
    <property type="project" value="InterPro"/>
</dbReference>
<dbReference type="GO" id="GO:0006355">
    <property type="term" value="P:regulation of DNA-templated transcription"/>
    <property type="evidence" value="ECO:0007669"/>
    <property type="project" value="InterPro"/>
</dbReference>
<dbReference type="GO" id="GO:0009725">
    <property type="term" value="P:response to hormone"/>
    <property type="evidence" value="ECO:0007669"/>
    <property type="project" value="InterPro"/>
</dbReference>
<reference evidence="1" key="2">
    <citation type="journal article" date="2015" name="Data Brief">
        <title>Shoot transcriptome of the giant reed, Arundo donax.</title>
        <authorList>
            <person name="Barrero R.A."/>
            <person name="Guerrero F.D."/>
            <person name="Moolhuijzen P."/>
            <person name="Goolsby J.A."/>
            <person name="Tidwell J."/>
            <person name="Bellgard S.E."/>
            <person name="Bellgard M.I."/>
        </authorList>
    </citation>
    <scope>NUCLEOTIDE SEQUENCE</scope>
    <source>
        <tissue evidence="1">Shoot tissue taken approximately 20 cm above the soil surface</tissue>
    </source>
</reference>
<name>A0A0A9CER0_ARUDO</name>
<organism evidence="1">
    <name type="scientific">Arundo donax</name>
    <name type="common">Giant reed</name>
    <name type="synonym">Donax arundinaceus</name>
    <dbReference type="NCBI Taxonomy" id="35708"/>
    <lineage>
        <taxon>Eukaryota</taxon>
        <taxon>Viridiplantae</taxon>
        <taxon>Streptophyta</taxon>
        <taxon>Embryophyta</taxon>
        <taxon>Tracheophyta</taxon>
        <taxon>Spermatophyta</taxon>
        <taxon>Magnoliopsida</taxon>
        <taxon>Liliopsida</taxon>
        <taxon>Poales</taxon>
        <taxon>Poaceae</taxon>
        <taxon>PACMAD clade</taxon>
        <taxon>Arundinoideae</taxon>
        <taxon>Arundineae</taxon>
        <taxon>Arundo</taxon>
    </lineage>
</organism>